<dbReference type="InterPro" id="IPR036412">
    <property type="entry name" value="HAD-like_sf"/>
</dbReference>
<name>A0A0F9H1B6_9ZZZZ</name>
<dbReference type="SUPFAM" id="SSF56784">
    <property type="entry name" value="HAD-like"/>
    <property type="match status" value="1"/>
</dbReference>
<comment type="cofactor">
    <cofactor evidence="1">
        <name>Mg(2+)</name>
        <dbReference type="ChEBI" id="CHEBI:18420"/>
    </cofactor>
</comment>
<dbReference type="EMBL" id="LAZR01024356">
    <property type="protein sequence ID" value="KKL75415.1"/>
    <property type="molecule type" value="Genomic_DNA"/>
</dbReference>
<dbReference type="CDD" id="cd07505">
    <property type="entry name" value="HAD_BPGM-like"/>
    <property type="match status" value="1"/>
</dbReference>
<evidence type="ECO:0000256" key="3">
    <source>
        <dbReference type="ARBA" id="ARBA00022842"/>
    </source>
</evidence>
<dbReference type="InterPro" id="IPR051600">
    <property type="entry name" value="Beta-PGM-like"/>
</dbReference>
<dbReference type="AlphaFoldDB" id="A0A0F9H1B6"/>
<dbReference type="GO" id="GO:0046872">
    <property type="term" value="F:metal ion binding"/>
    <property type="evidence" value="ECO:0007669"/>
    <property type="project" value="UniProtKB-KW"/>
</dbReference>
<dbReference type="SFLD" id="SFLDG01129">
    <property type="entry name" value="C1.5:_HAD__Beta-PGM__Phosphata"/>
    <property type="match status" value="1"/>
</dbReference>
<dbReference type="SFLD" id="SFLDS00003">
    <property type="entry name" value="Haloacid_Dehalogenase"/>
    <property type="match status" value="1"/>
</dbReference>
<dbReference type="PRINTS" id="PR00413">
    <property type="entry name" value="HADHALOGNASE"/>
</dbReference>
<dbReference type="Pfam" id="PF13419">
    <property type="entry name" value="HAD_2"/>
    <property type="match status" value="1"/>
</dbReference>
<evidence type="ECO:0008006" key="5">
    <source>
        <dbReference type="Google" id="ProtNLM"/>
    </source>
</evidence>
<dbReference type="GO" id="GO:0003824">
    <property type="term" value="F:catalytic activity"/>
    <property type="evidence" value="ECO:0007669"/>
    <property type="project" value="UniProtKB-ARBA"/>
</dbReference>
<proteinExistence type="predicted"/>
<sequence length="180" mass="20750">MIKLILFDLDGVLIRAKDIHYNALNKALGKKYRITIEEHLGRYDGLPTDAKLNMLTVDKRLPIEQHEKIWQNKQKLTLEMFSDELKIDQKLHDLFKYLKNEGYLLGCCTNSIRRTALTALSKIGVIEFCDIILSTDDVHNTKPHPELYWKAMSMMKCLPDETLIIEDNPHGLLAATRSQA</sequence>
<feature type="non-terminal residue" evidence="4">
    <location>
        <position position="180"/>
    </location>
</feature>
<keyword evidence="3" id="KW-0460">Magnesium</keyword>
<dbReference type="InterPro" id="IPR023198">
    <property type="entry name" value="PGP-like_dom2"/>
</dbReference>
<reference evidence="4" key="1">
    <citation type="journal article" date="2015" name="Nature">
        <title>Complex archaea that bridge the gap between prokaryotes and eukaryotes.</title>
        <authorList>
            <person name="Spang A."/>
            <person name="Saw J.H."/>
            <person name="Jorgensen S.L."/>
            <person name="Zaremba-Niedzwiedzka K."/>
            <person name="Martijn J."/>
            <person name="Lind A.E."/>
            <person name="van Eijk R."/>
            <person name="Schleper C."/>
            <person name="Guy L."/>
            <person name="Ettema T.J."/>
        </authorList>
    </citation>
    <scope>NUCLEOTIDE SEQUENCE</scope>
</reference>
<evidence type="ECO:0000256" key="1">
    <source>
        <dbReference type="ARBA" id="ARBA00001946"/>
    </source>
</evidence>
<dbReference type="Gene3D" id="1.10.150.240">
    <property type="entry name" value="Putative phosphatase, domain 2"/>
    <property type="match status" value="1"/>
</dbReference>
<evidence type="ECO:0000256" key="2">
    <source>
        <dbReference type="ARBA" id="ARBA00022723"/>
    </source>
</evidence>
<comment type="caution">
    <text evidence="4">The sequence shown here is derived from an EMBL/GenBank/DDBJ whole genome shotgun (WGS) entry which is preliminary data.</text>
</comment>
<dbReference type="NCBIfam" id="TIGR01509">
    <property type="entry name" value="HAD-SF-IA-v3"/>
    <property type="match status" value="1"/>
</dbReference>
<dbReference type="PANTHER" id="PTHR46193:SF9">
    <property type="entry name" value="HALOACID DEHALOGENASE-LIKE HYDROLASE DOMAIN-CONTAINING PROTEIN SGPP"/>
    <property type="match status" value="1"/>
</dbReference>
<gene>
    <name evidence="4" type="ORF">LCGC14_2055150</name>
</gene>
<organism evidence="4">
    <name type="scientific">marine sediment metagenome</name>
    <dbReference type="NCBI Taxonomy" id="412755"/>
    <lineage>
        <taxon>unclassified sequences</taxon>
        <taxon>metagenomes</taxon>
        <taxon>ecological metagenomes</taxon>
    </lineage>
</organism>
<dbReference type="Gene3D" id="3.40.50.1000">
    <property type="entry name" value="HAD superfamily/HAD-like"/>
    <property type="match status" value="1"/>
</dbReference>
<dbReference type="PANTHER" id="PTHR46193">
    <property type="entry name" value="6-PHOSPHOGLUCONATE PHOSPHATASE"/>
    <property type="match status" value="1"/>
</dbReference>
<dbReference type="InterPro" id="IPR023214">
    <property type="entry name" value="HAD_sf"/>
</dbReference>
<protein>
    <recommendedName>
        <fullName evidence="5">FCP1 homology domain-containing protein</fullName>
    </recommendedName>
</protein>
<keyword evidence="2" id="KW-0479">Metal-binding</keyword>
<dbReference type="InterPro" id="IPR006439">
    <property type="entry name" value="HAD-SF_hydro_IA"/>
</dbReference>
<dbReference type="InterPro" id="IPR041492">
    <property type="entry name" value="HAD_2"/>
</dbReference>
<accession>A0A0F9H1B6</accession>
<evidence type="ECO:0000313" key="4">
    <source>
        <dbReference type="EMBL" id="KKL75415.1"/>
    </source>
</evidence>